<keyword evidence="6 7" id="KW-0472">Membrane</keyword>
<evidence type="ECO:0000256" key="6">
    <source>
        <dbReference type="ARBA" id="ARBA00023136"/>
    </source>
</evidence>
<evidence type="ECO:0000256" key="2">
    <source>
        <dbReference type="ARBA" id="ARBA00022448"/>
    </source>
</evidence>
<feature type="transmembrane region" description="Helical" evidence="7">
    <location>
        <begin position="86"/>
        <end position="107"/>
    </location>
</feature>
<dbReference type="Gene3D" id="1.10.3720.10">
    <property type="entry name" value="MetI-like"/>
    <property type="match status" value="1"/>
</dbReference>
<evidence type="ECO:0000256" key="4">
    <source>
        <dbReference type="ARBA" id="ARBA00022692"/>
    </source>
</evidence>
<name>A0A7X5V923_9ACTN</name>
<dbReference type="RefSeq" id="WP_238350353.1">
    <property type="nucleotide sequence ID" value="NZ_JAASRO010000001.1"/>
</dbReference>
<evidence type="ECO:0000313" key="10">
    <source>
        <dbReference type="Proteomes" id="UP000555407"/>
    </source>
</evidence>
<keyword evidence="10" id="KW-1185">Reference proteome</keyword>
<sequence length="308" mass="33957">MLRPGPRQAPRRNRGIGRGRQTAAAYALLAPSLVGVLGFLLAPVVIVLVLSLFDWKLLATPEFVGLANYRKLFTDSDVWHSMLVTLYYVVICVPGTTILSLLLALLVDRKLRGMKYFRALLVIPWMATPVALGLVWSWIFDPGRGALNQFLGVFGIDGPAWLSSPVLAMPSVAAVHIWQFAGYNMLFFLAGLQNIPRTLREASSLDGASPVAHFFTITLPLLRPTMLFVLITNVIGSFQAFDTIFVMTEGGPGDSTEVATYLIYDEAFKKFDFGYASTISVLLFAVVLVATISQFAYFERRTTYEVSG</sequence>
<dbReference type="EMBL" id="JAASRO010000001">
    <property type="protein sequence ID" value="NIK56905.1"/>
    <property type="molecule type" value="Genomic_DNA"/>
</dbReference>
<feature type="transmembrane region" description="Helical" evidence="7">
    <location>
        <begin position="119"/>
        <end position="139"/>
    </location>
</feature>
<keyword evidence="2 7" id="KW-0813">Transport</keyword>
<dbReference type="PROSITE" id="PS50928">
    <property type="entry name" value="ABC_TM1"/>
    <property type="match status" value="1"/>
</dbReference>
<keyword evidence="9" id="KW-0762">Sugar transport</keyword>
<evidence type="ECO:0000256" key="7">
    <source>
        <dbReference type="RuleBase" id="RU363032"/>
    </source>
</evidence>
<reference evidence="9 10" key="1">
    <citation type="submission" date="2020-03" db="EMBL/GenBank/DDBJ databases">
        <title>Sequencing the genomes of 1000 actinobacteria strains.</title>
        <authorList>
            <person name="Klenk H.-P."/>
        </authorList>
    </citation>
    <scope>NUCLEOTIDE SEQUENCE [LARGE SCALE GENOMIC DNA]</scope>
    <source>
        <strain evidence="9 10">DSM 45490</strain>
    </source>
</reference>
<dbReference type="GO" id="GO:0055085">
    <property type="term" value="P:transmembrane transport"/>
    <property type="evidence" value="ECO:0007669"/>
    <property type="project" value="InterPro"/>
</dbReference>
<keyword evidence="3" id="KW-1003">Cell membrane</keyword>
<comment type="caution">
    <text evidence="9">The sequence shown here is derived from an EMBL/GenBank/DDBJ whole genome shotgun (WGS) entry which is preliminary data.</text>
</comment>
<dbReference type="InterPro" id="IPR051393">
    <property type="entry name" value="ABC_transporter_permease"/>
</dbReference>
<dbReference type="PANTHER" id="PTHR30193:SF37">
    <property type="entry name" value="INNER MEMBRANE ABC TRANSPORTER PERMEASE PROTEIN YCJO"/>
    <property type="match status" value="1"/>
</dbReference>
<dbReference type="Proteomes" id="UP000555407">
    <property type="component" value="Unassembled WGS sequence"/>
</dbReference>
<feature type="domain" description="ABC transmembrane type-1" evidence="8">
    <location>
        <begin position="82"/>
        <end position="294"/>
    </location>
</feature>
<evidence type="ECO:0000256" key="3">
    <source>
        <dbReference type="ARBA" id="ARBA00022475"/>
    </source>
</evidence>
<proteinExistence type="inferred from homology"/>
<dbReference type="CDD" id="cd06261">
    <property type="entry name" value="TM_PBP2"/>
    <property type="match status" value="1"/>
</dbReference>
<keyword evidence="4 7" id="KW-0812">Transmembrane</keyword>
<dbReference type="GO" id="GO:0005886">
    <property type="term" value="C:plasma membrane"/>
    <property type="evidence" value="ECO:0007669"/>
    <property type="project" value="UniProtKB-SubCell"/>
</dbReference>
<feature type="transmembrane region" description="Helical" evidence="7">
    <location>
        <begin position="167"/>
        <end position="190"/>
    </location>
</feature>
<comment type="subcellular location">
    <subcellularLocation>
        <location evidence="1 7">Cell membrane</location>
        <topology evidence="1 7">Multi-pass membrane protein</topology>
    </subcellularLocation>
</comment>
<dbReference type="InterPro" id="IPR035906">
    <property type="entry name" value="MetI-like_sf"/>
</dbReference>
<comment type="similarity">
    <text evidence="7">Belongs to the binding-protein-dependent transport system permease family.</text>
</comment>
<feature type="transmembrane region" description="Helical" evidence="7">
    <location>
        <begin position="21"/>
        <end position="53"/>
    </location>
</feature>
<accession>A0A7X5V923</accession>
<evidence type="ECO:0000313" key="9">
    <source>
        <dbReference type="EMBL" id="NIK56905.1"/>
    </source>
</evidence>
<evidence type="ECO:0000259" key="8">
    <source>
        <dbReference type="PROSITE" id="PS50928"/>
    </source>
</evidence>
<dbReference type="AlphaFoldDB" id="A0A7X5V923"/>
<evidence type="ECO:0000256" key="5">
    <source>
        <dbReference type="ARBA" id="ARBA00022989"/>
    </source>
</evidence>
<dbReference type="InterPro" id="IPR000515">
    <property type="entry name" value="MetI-like"/>
</dbReference>
<dbReference type="PANTHER" id="PTHR30193">
    <property type="entry name" value="ABC TRANSPORTER PERMEASE PROTEIN"/>
    <property type="match status" value="1"/>
</dbReference>
<protein>
    <submittedName>
        <fullName evidence="9">Multiple sugar transport system permease protein/sn-glycerol 3-phosphate transport system permease protein</fullName>
    </submittedName>
</protein>
<gene>
    <name evidence="9" type="ORF">BJY22_002622</name>
</gene>
<feature type="transmembrane region" description="Helical" evidence="7">
    <location>
        <begin position="211"/>
        <end position="231"/>
    </location>
</feature>
<dbReference type="SUPFAM" id="SSF161098">
    <property type="entry name" value="MetI-like"/>
    <property type="match status" value="1"/>
</dbReference>
<keyword evidence="5 7" id="KW-1133">Transmembrane helix</keyword>
<evidence type="ECO:0000256" key="1">
    <source>
        <dbReference type="ARBA" id="ARBA00004651"/>
    </source>
</evidence>
<feature type="transmembrane region" description="Helical" evidence="7">
    <location>
        <begin position="273"/>
        <end position="298"/>
    </location>
</feature>
<organism evidence="9 10">
    <name type="scientific">Kribbella shirazensis</name>
    <dbReference type="NCBI Taxonomy" id="1105143"/>
    <lineage>
        <taxon>Bacteria</taxon>
        <taxon>Bacillati</taxon>
        <taxon>Actinomycetota</taxon>
        <taxon>Actinomycetes</taxon>
        <taxon>Propionibacteriales</taxon>
        <taxon>Kribbellaceae</taxon>
        <taxon>Kribbella</taxon>
    </lineage>
</organism>
<dbReference type="Pfam" id="PF00528">
    <property type="entry name" value="BPD_transp_1"/>
    <property type="match status" value="1"/>
</dbReference>